<keyword evidence="1" id="KW-0378">Hydrolase</keyword>
<evidence type="ECO:0000256" key="1">
    <source>
        <dbReference type="ARBA" id="ARBA00022801"/>
    </source>
</evidence>
<dbReference type="Proteomes" id="UP000549457">
    <property type="component" value="Unassembled WGS sequence"/>
</dbReference>
<comment type="caution">
    <text evidence="3">The sequence shown here is derived from an EMBL/GenBank/DDBJ whole genome shotgun (WGS) entry which is preliminary data.</text>
</comment>
<evidence type="ECO:0000313" key="3">
    <source>
        <dbReference type="EMBL" id="MBB5220749.1"/>
    </source>
</evidence>
<dbReference type="Pfam" id="PF07859">
    <property type="entry name" value="Abhydrolase_3"/>
    <property type="match status" value="1"/>
</dbReference>
<dbReference type="EMBL" id="JACHFM010000001">
    <property type="protein sequence ID" value="MBB5220749.1"/>
    <property type="molecule type" value="Genomic_DNA"/>
</dbReference>
<keyword evidence="4" id="KW-1185">Reference proteome</keyword>
<dbReference type="PANTHER" id="PTHR48081">
    <property type="entry name" value="AB HYDROLASE SUPERFAMILY PROTEIN C4A8.06C"/>
    <property type="match status" value="1"/>
</dbReference>
<dbReference type="InterPro" id="IPR013094">
    <property type="entry name" value="AB_hydrolase_3"/>
</dbReference>
<accession>A0A840SD51</accession>
<gene>
    <name evidence="3" type="ORF">HNP73_000670</name>
</gene>
<reference evidence="3 4" key="1">
    <citation type="submission" date="2020-08" db="EMBL/GenBank/DDBJ databases">
        <title>Genomic Encyclopedia of Type Strains, Phase IV (KMG-IV): sequencing the most valuable type-strain genomes for metagenomic binning, comparative biology and taxonomic classification.</title>
        <authorList>
            <person name="Goeker M."/>
        </authorList>
    </citation>
    <scope>NUCLEOTIDE SEQUENCE [LARGE SCALE GENOMIC DNA]</scope>
    <source>
        <strain evidence="3 4">DSM 101730</strain>
    </source>
</reference>
<dbReference type="SUPFAM" id="SSF53474">
    <property type="entry name" value="alpha/beta-Hydrolases"/>
    <property type="match status" value="1"/>
</dbReference>
<dbReference type="InterPro" id="IPR050300">
    <property type="entry name" value="GDXG_lipolytic_enzyme"/>
</dbReference>
<organism evidence="3 4">
    <name type="scientific">Amaricoccus macauensis</name>
    <dbReference type="NCBI Taxonomy" id="57001"/>
    <lineage>
        <taxon>Bacteria</taxon>
        <taxon>Pseudomonadati</taxon>
        <taxon>Pseudomonadota</taxon>
        <taxon>Alphaproteobacteria</taxon>
        <taxon>Rhodobacterales</taxon>
        <taxon>Paracoccaceae</taxon>
        <taxon>Amaricoccus</taxon>
    </lineage>
</organism>
<dbReference type="RefSeq" id="WP_221288156.1">
    <property type="nucleotide sequence ID" value="NZ_JACHFM010000001.1"/>
</dbReference>
<evidence type="ECO:0000259" key="2">
    <source>
        <dbReference type="Pfam" id="PF07859"/>
    </source>
</evidence>
<evidence type="ECO:0000313" key="4">
    <source>
        <dbReference type="Proteomes" id="UP000549457"/>
    </source>
</evidence>
<sequence>MITDWDDAYANAVHIPDGAGFPARLARDSAAWRAGFDEARFRTLTYGPDARDVVELFLPEGPPKGLVIFVHGGFWLKFGPADWSHLAAGAIARGWAMAFPGYRLAPTVRISEITAAIARAVSVAAREVGGPIVLTGHSAGGHLAARMVCDDSALTVYERARIARVVPISGLFDLRPLMLTTTYAVLALDLAEARAESPSLCEPIAGAPPLHVWVGGDERPEFVRQSMLMANVWTGLGVDTRLTIEPGLHHFDVLDSLIEPGSPLVAALLGEAD</sequence>
<proteinExistence type="predicted"/>
<name>A0A840SD51_9RHOB</name>
<dbReference type="GO" id="GO:0016787">
    <property type="term" value="F:hydrolase activity"/>
    <property type="evidence" value="ECO:0007669"/>
    <property type="project" value="UniProtKB-KW"/>
</dbReference>
<dbReference type="PANTHER" id="PTHR48081:SF33">
    <property type="entry name" value="KYNURENINE FORMAMIDASE"/>
    <property type="match status" value="1"/>
</dbReference>
<dbReference type="AlphaFoldDB" id="A0A840SD51"/>
<dbReference type="Gene3D" id="3.40.50.1820">
    <property type="entry name" value="alpha/beta hydrolase"/>
    <property type="match status" value="1"/>
</dbReference>
<feature type="domain" description="Alpha/beta hydrolase fold-3" evidence="2">
    <location>
        <begin position="67"/>
        <end position="174"/>
    </location>
</feature>
<protein>
    <submittedName>
        <fullName evidence="3">Acetyl esterase/lipase</fullName>
    </submittedName>
</protein>
<dbReference type="InterPro" id="IPR029058">
    <property type="entry name" value="AB_hydrolase_fold"/>
</dbReference>